<evidence type="ECO:0000313" key="2">
    <source>
        <dbReference type="EMBL" id="EIN04276.1"/>
    </source>
</evidence>
<sequence>MQHVAMSFSVVDMVQAGVADYVDSVQETAFANRPPIESRDIECTVSQDPLDPAHTSLITVTTPTGTVTISSAASAPLFAHPHPVTAKDKEKPMTTPGQVLQSSVEVASEVHARERERERDRERGSEASGSGKIPVPMAVDDPEHFPPTLLFVQKLRTRTDPETYA</sequence>
<dbReference type="OrthoDB" id="10265969at2759"/>
<gene>
    <name evidence="2" type="ORF">PUNSTDRAFT_55593</name>
</gene>
<reference evidence="3" key="1">
    <citation type="journal article" date="2012" name="Science">
        <title>The Paleozoic origin of enzymatic lignin decomposition reconstructed from 31 fungal genomes.</title>
        <authorList>
            <person name="Floudas D."/>
            <person name="Binder M."/>
            <person name="Riley R."/>
            <person name="Barry K."/>
            <person name="Blanchette R.A."/>
            <person name="Henrissat B."/>
            <person name="Martinez A.T."/>
            <person name="Otillar R."/>
            <person name="Spatafora J.W."/>
            <person name="Yadav J.S."/>
            <person name="Aerts A."/>
            <person name="Benoit I."/>
            <person name="Boyd A."/>
            <person name="Carlson A."/>
            <person name="Copeland A."/>
            <person name="Coutinho P.M."/>
            <person name="de Vries R.P."/>
            <person name="Ferreira P."/>
            <person name="Findley K."/>
            <person name="Foster B."/>
            <person name="Gaskell J."/>
            <person name="Glotzer D."/>
            <person name="Gorecki P."/>
            <person name="Heitman J."/>
            <person name="Hesse C."/>
            <person name="Hori C."/>
            <person name="Igarashi K."/>
            <person name="Jurgens J.A."/>
            <person name="Kallen N."/>
            <person name="Kersten P."/>
            <person name="Kohler A."/>
            <person name="Kuees U."/>
            <person name="Kumar T.K.A."/>
            <person name="Kuo A."/>
            <person name="LaButti K."/>
            <person name="Larrondo L.F."/>
            <person name="Lindquist E."/>
            <person name="Ling A."/>
            <person name="Lombard V."/>
            <person name="Lucas S."/>
            <person name="Lundell T."/>
            <person name="Martin R."/>
            <person name="McLaughlin D.J."/>
            <person name="Morgenstern I."/>
            <person name="Morin E."/>
            <person name="Murat C."/>
            <person name="Nagy L.G."/>
            <person name="Nolan M."/>
            <person name="Ohm R.A."/>
            <person name="Patyshakuliyeva A."/>
            <person name="Rokas A."/>
            <person name="Ruiz-Duenas F.J."/>
            <person name="Sabat G."/>
            <person name="Salamov A."/>
            <person name="Samejima M."/>
            <person name="Schmutz J."/>
            <person name="Slot J.C."/>
            <person name="St John F."/>
            <person name="Stenlid J."/>
            <person name="Sun H."/>
            <person name="Sun S."/>
            <person name="Syed K."/>
            <person name="Tsang A."/>
            <person name="Wiebenga A."/>
            <person name="Young D."/>
            <person name="Pisabarro A."/>
            <person name="Eastwood D.C."/>
            <person name="Martin F."/>
            <person name="Cullen D."/>
            <person name="Grigoriev I.V."/>
            <person name="Hibbett D.S."/>
        </authorList>
    </citation>
    <scope>NUCLEOTIDE SEQUENCE [LARGE SCALE GENOMIC DNA]</scope>
    <source>
        <strain evidence="3">HHB-11173 SS5</strain>
    </source>
</reference>
<evidence type="ECO:0000256" key="1">
    <source>
        <dbReference type="SAM" id="MobiDB-lite"/>
    </source>
</evidence>
<dbReference type="HOGENOM" id="CLU_1614854_0_0_1"/>
<evidence type="ECO:0000313" key="3">
    <source>
        <dbReference type="Proteomes" id="UP000054196"/>
    </source>
</evidence>
<feature type="non-terminal residue" evidence="2">
    <location>
        <position position="165"/>
    </location>
</feature>
<dbReference type="EMBL" id="JH687555">
    <property type="protein sequence ID" value="EIN04276.1"/>
    <property type="molecule type" value="Genomic_DNA"/>
</dbReference>
<dbReference type="KEGG" id="psq:PUNSTDRAFT_55593"/>
<dbReference type="RefSeq" id="XP_007388419.1">
    <property type="nucleotide sequence ID" value="XM_007388357.1"/>
</dbReference>
<dbReference type="AlphaFoldDB" id="R7S4U0"/>
<dbReference type="GeneID" id="18884011"/>
<name>R7S4U0_PUNST</name>
<feature type="compositionally biased region" description="Basic and acidic residues" evidence="1">
    <location>
        <begin position="108"/>
        <end position="125"/>
    </location>
</feature>
<accession>R7S4U0</accession>
<feature type="region of interest" description="Disordered" evidence="1">
    <location>
        <begin position="82"/>
        <end position="145"/>
    </location>
</feature>
<proteinExistence type="predicted"/>
<dbReference type="Proteomes" id="UP000054196">
    <property type="component" value="Unassembled WGS sequence"/>
</dbReference>
<protein>
    <submittedName>
        <fullName evidence="2">Uncharacterized protein</fullName>
    </submittedName>
</protein>
<organism evidence="2 3">
    <name type="scientific">Punctularia strigosozonata (strain HHB-11173)</name>
    <name type="common">White-rot fungus</name>
    <dbReference type="NCBI Taxonomy" id="741275"/>
    <lineage>
        <taxon>Eukaryota</taxon>
        <taxon>Fungi</taxon>
        <taxon>Dikarya</taxon>
        <taxon>Basidiomycota</taxon>
        <taxon>Agaricomycotina</taxon>
        <taxon>Agaricomycetes</taxon>
        <taxon>Corticiales</taxon>
        <taxon>Punctulariaceae</taxon>
        <taxon>Punctularia</taxon>
    </lineage>
</organism>
<keyword evidence="3" id="KW-1185">Reference proteome</keyword>